<dbReference type="Proteomes" id="UP000780801">
    <property type="component" value="Unassembled WGS sequence"/>
</dbReference>
<feature type="non-terminal residue" evidence="2">
    <location>
        <position position="89"/>
    </location>
</feature>
<evidence type="ECO:0000256" key="1">
    <source>
        <dbReference type="SAM" id="SignalP"/>
    </source>
</evidence>
<evidence type="ECO:0000313" key="2">
    <source>
        <dbReference type="EMBL" id="KAF9584461.1"/>
    </source>
</evidence>
<name>A0A9P6G0A0_9FUNG</name>
<keyword evidence="3" id="KW-1185">Reference proteome</keyword>
<sequence length="89" mass="9289">MLLDSVVGVLSFLISAVSLIKPPSDQGFVAVSIWNGKDNDNLSGAAGGFPWASVKGTGGEYLGGDTDQNRKLPNNAQKTVDVKVVNNVE</sequence>
<feature type="signal peptide" evidence="1">
    <location>
        <begin position="1"/>
        <end position="19"/>
    </location>
</feature>
<reference evidence="2" key="1">
    <citation type="journal article" date="2020" name="Fungal Divers.">
        <title>Resolving the Mortierellaceae phylogeny through synthesis of multi-gene phylogenetics and phylogenomics.</title>
        <authorList>
            <person name="Vandepol N."/>
            <person name="Liber J."/>
            <person name="Desiro A."/>
            <person name="Na H."/>
            <person name="Kennedy M."/>
            <person name="Barry K."/>
            <person name="Grigoriev I.V."/>
            <person name="Miller A.N."/>
            <person name="O'Donnell K."/>
            <person name="Stajich J.E."/>
            <person name="Bonito G."/>
        </authorList>
    </citation>
    <scope>NUCLEOTIDE SEQUENCE</scope>
    <source>
        <strain evidence="2">KOD1015</strain>
    </source>
</reference>
<dbReference type="OrthoDB" id="2389719at2759"/>
<proteinExistence type="predicted"/>
<feature type="chain" id="PRO_5040353897" evidence="1">
    <location>
        <begin position="20"/>
        <end position="89"/>
    </location>
</feature>
<accession>A0A9P6G0A0</accession>
<dbReference type="EMBL" id="JAABOA010000407">
    <property type="protein sequence ID" value="KAF9584461.1"/>
    <property type="molecule type" value="Genomic_DNA"/>
</dbReference>
<protein>
    <submittedName>
        <fullName evidence="2">Uncharacterized protein</fullName>
    </submittedName>
</protein>
<keyword evidence="1" id="KW-0732">Signal</keyword>
<comment type="caution">
    <text evidence="2">The sequence shown here is derived from an EMBL/GenBank/DDBJ whole genome shotgun (WGS) entry which is preliminary data.</text>
</comment>
<gene>
    <name evidence="2" type="ORF">BGW38_006382</name>
</gene>
<evidence type="ECO:0000313" key="3">
    <source>
        <dbReference type="Proteomes" id="UP000780801"/>
    </source>
</evidence>
<organism evidence="2 3">
    <name type="scientific">Lunasporangiospora selenospora</name>
    <dbReference type="NCBI Taxonomy" id="979761"/>
    <lineage>
        <taxon>Eukaryota</taxon>
        <taxon>Fungi</taxon>
        <taxon>Fungi incertae sedis</taxon>
        <taxon>Mucoromycota</taxon>
        <taxon>Mortierellomycotina</taxon>
        <taxon>Mortierellomycetes</taxon>
        <taxon>Mortierellales</taxon>
        <taxon>Mortierellaceae</taxon>
        <taxon>Lunasporangiospora</taxon>
    </lineage>
</organism>
<dbReference type="AlphaFoldDB" id="A0A9P6G0A0"/>